<keyword evidence="6" id="KW-0143">Chaperone</keyword>
<reference evidence="7 8" key="1">
    <citation type="submission" date="2015-07" db="EMBL/GenBank/DDBJ databases">
        <authorList>
            <person name="Noorani M."/>
        </authorList>
    </citation>
    <scope>NUCLEOTIDE SEQUENCE [LARGE SCALE GENOMIC DNA]</scope>
    <source>
        <strain evidence="7">LMG728</strain>
    </source>
</reference>
<dbReference type="InterPro" id="IPR050531">
    <property type="entry name" value="SdhE_FAD_assembly_factor"/>
</dbReference>
<dbReference type="GO" id="GO:0005737">
    <property type="term" value="C:cytoplasm"/>
    <property type="evidence" value="ECO:0007669"/>
    <property type="project" value="UniProtKB-SubCell"/>
</dbReference>
<name>A0A0K2ZDS5_9XANT</name>
<gene>
    <name evidence="7" type="ORF">XTPLMG728_0312</name>
</gene>
<dbReference type="RefSeq" id="WP_039006563.1">
    <property type="nucleotide sequence ID" value="NZ_CP076250.1"/>
</dbReference>
<dbReference type="InterPro" id="IPR005631">
    <property type="entry name" value="SDH"/>
</dbReference>
<dbReference type="GO" id="GO:0006105">
    <property type="term" value="P:succinate metabolic process"/>
    <property type="evidence" value="ECO:0007669"/>
    <property type="project" value="TreeGrafter"/>
</dbReference>
<sequence length="82" mass="9832">MDEATELKKLRWRCRRGMRELDQLFGRYLDRRWAQASEAERGVFLYLLECEDDKLWRWFMGYEACPDARAADLIATIRAMPA</sequence>
<evidence type="ECO:0000256" key="3">
    <source>
        <dbReference type="ARBA" id="ARBA00008571"/>
    </source>
</evidence>
<evidence type="ECO:0000313" key="8">
    <source>
        <dbReference type="Proteomes" id="UP000041247"/>
    </source>
</evidence>
<organism evidence="7 8">
    <name type="scientific">Xanthomonas graminis pv. poae</name>
    <dbReference type="NCBI Taxonomy" id="227946"/>
    <lineage>
        <taxon>Bacteria</taxon>
        <taxon>Pseudomonadati</taxon>
        <taxon>Pseudomonadota</taxon>
        <taxon>Gammaproteobacteria</taxon>
        <taxon>Lysobacterales</taxon>
        <taxon>Lysobacteraceae</taxon>
        <taxon>Xanthomonas</taxon>
        <taxon>Xanthomonas translucens group</taxon>
        <taxon>Xanthomonas graminis</taxon>
    </lineage>
</organism>
<proteinExistence type="inferred from homology"/>
<evidence type="ECO:0000256" key="4">
    <source>
        <dbReference type="ARBA" id="ARBA00019418"/>
    </source>
</evidence>
<dbReference type="Gene3D" id="1.10.150.250">
    <property type="entry name" value="Flavinator of succinate dehydrogenase"/>
    <property type="match status" value="1"/>
</dbReference>
<evidence type="ECO:0000256" key="1">
    <source>
        <dbReference type="ARBA" id="ARBA00003135"/>
    </source>
</evidence>
<protein>
    <recommendedName>
        <fullName evidence="4">FAD assembly factor SdhE</fullName>
    </recommendedName>
</protein>
<dbReference type="PANTHER" id="PTHR39585">
    <property type="entry name" value="FAD ASSEMBLY FACTOR SDHE"/>
    <property type="match status" value="1"/>
</dbReference>
<evidence type="ECO:0000256" key="6">
    <source>
        <dbReference type="ARBA" id="ARBA00023186"/>
    </source>
</evidence>
<evidence type="ECO:0000313" key="7">
    <source>
        <dbReference type="EMBL" id="CTP83726.1"/>
    </source>
</evidence>
<dbReference type="PANTHER" id="PTHR39585:SF1">
    <property type="entry name" value="FAD ASSEMBLY FACTOR SDHE"/>
    <property type="match status" value="1"/>
</dbReference>
<comment type="function">
    <text evidence="1">An FAD assembly protein, which accelerates covalent attachment of the cofactor into other proteins. Plays an essential role in the assembly of succinate dehydrogenase (SDH, respiratory complex II), an enzyme complex that is a component of both the tricarboxylic acid cycle and the electron transport chain, and which couples the oxidation of succinate to fumarate with the reduction of ubiquinone (coenzyme Q) to ubiquinol. Required for flavinylation (covalent attachment of FAD) of the flavoprotein subunit SdhA of SDH and other flavinylated proteins as well.</text>
</comment>
<dbReference type="Pfam" id="PF03937">
    <property type="entry name" value="Sdh5"/>
    <property type="match status" value="1"/>
</dbReference>
<dbReference type="AlphaFoldDB" id="A0A0K2ZDS5"/>
<evidence type="ECO:0000256" key="5">
    <source>
        <dbReference type="ARBA" id="ARBA00022490"/>
    </source>
</evidence>
<evidence type="ECO:0000256" key="2">
    <source>
        <dbReference type="ARBA" id="ARBA00004496"/>
    </source>
</evidence>
<dbReference type="EMBL" id="CXOK01000008">
    <property type="protein sequence ID" value="CTP83726.1"/>
    <property type="molecule type" value="Genomic_DNA"/>
</dbReference>
<keyword evidence="5" id="KW-0963">Cytoplasm</keyword>
<dbReference type="InterPro" id="IPR036714">
    <property type="entry name" value="SDH_sf"/>
</dbReference>
<dbReference type="SUPFAM" id="SSF109910">
    <property type="entry name" value="YgfY-like"/>
    <property type="match status" value="1"/>
</dbReference>
<dbReference type="Proteomes" id="UP000041247">
    <property type="component" value="Unassembled WGS sequence"/>
</dbReference>
<comment type="similarity">
    <text evidence="3">Belongs to the SdhE FAD assembly factor family.</text>
</comment>
<comment type="subcellular location">
    <subcellularLocation>
        <location evidence="2">Cytoplasm</location>
    </subcellularLocation>
</comment>
<accession>A0A0K2ZDS5</accession>